<dbReference type="AlphaFoldDB" id="A0A3Q8XAN3"/>
<evidence type="ECO:0000256" key="1">
    <source>
        <dbReference type="SAM" id="MobiDB-lite"/>
    </source>
</evidence>
<keyword evidence="2" id="KW-1133">Transmembrane helix</keyword>
<keyword evidence="2" id="KW-0472">Membrane</keyword>
<feature type="transmembrane region" description="Helical" evidence="2">
    <location>
        <begin position="159"/>
        <end position="177"/>
    </location>
</feature>
<protein>
    <recommendedName>
        <fullName evidence="3">DUF4097 domain-containing protein</fullName>
    </recommendedName>
</protein>
<gene>
    <name evidence="4" type="ORF">EJC50_28510</name>
</gene>
<feature type="transmembrane region" description="Helical" evidence="2">
    <location>
        <begin position="77"/>
        <end position="97"/>
    </location>
</feature>
<sequence length="631" mass="67253">MYYIITGTISLRSRRREAMPMRERSRSAFFAPLIAFIVPGGGHLALGKHLTGLLLLLGTLTDIAAMIRFADEGGGKYALLIIFLGLALPFFWFYSVFDTLQLKAKLRAVDSSTSEVAAEPLRTSGFIAALQGIGVIGLALILLWLVQAPDALLEALDDIGSYAPGAGLIMIALIAASRRKHAMFKLGRFTASAIMITVGAFLLWDQMRSRNDIELLGKWWPAAFIMLGIEVVVLSLVYRTASRKPAFDIGGALLATIIAVTAFGVTQFASMPFRWLDEFKVNLTGTSGYSEEKGFKYNKGIMSEVLEPDTTSIAINNPNGTVTVRRGDVQAITVETVMWVDSTDKVEADGVSEKSVVTMNGGKKVEIEAKGHPYGANGNRVPRMNMIVTVPAQSIFGNPPATLTPPEASTNNNATAGTNTEVEQKSELEPELSLDIMNGSADIAGLHLSGGLRIRATYGELTLRSLTGPIDAETKNGGIAVSDLEGDAVLSAFNGNIKLVHAVGSIQASTQSGDIELRQITGDIESDTKNGQITIREASGAIKADTLNGDIGVASAAVGGDWDIDSSIGEIHLQLPVQGNYSVNGSVTFGDVSSDLPLTISKKTIRGNIGAGTFRININANSSILVNRYKL</sequence>
<keyword evidence="2" id="KW-0812">Transmembrane</keyword>
<feature type="compositionally biased region" description="Low complexity" evidence="1">
    <location>
        <begin position="410"/>
        <end position="420"/>
    </location>
</feature>
<keyword evidence="5" id="KW-1185">Reference proteome</keyword>
<dbReference type="KEGG" id="palb:EJC50_28510"/>
<dbReference type="InterPro" id="IPR025164">
    <property type="entry name" value="Toastrack_DUF4097"/>
</dbReference>
<dbReference type="Pfam" id="PF13349">
    <property type="entry name" value="DUF4097"/>
    <property type="match status" value="1"/>
</dbReference>
<feature type="transmembrane region" description="Helical" evidence="2">
    <location>
        <begin position="219"/>
        <end position="238"/>
    </location>
</feature>
<evidence type="ECO:0000259" key="3">
    <source>
        <dbReference type="Pfam" id="PF13349"/>
    </source>
</evidence>
<feature type="region of interest" description="Disordered" evidence="1">
    <location>
        <begin position="397"/>
        <end position="423"/>
    </location>
</feature>
<feature type="transmembrane region" description="Helical" evidence="2">
    <location>
        <begin position="126"/>
        <end position="147"/>
    </location>
</feature>
<feature type="transmembrane region" description="Helical" evidence="2">
    <location>
        <begin position="189"/>
        <end position="207"/>
    </location>
</feature>
<accession>A0A3Q8XAN3</accession>
<evidence type="ECO:0000313" key="5">
    <source>
        <dbReference type="Proteomes" id="UP000272528"/>
    </source>
</evidence>
<name>A0A3Q8XAN3_9BACL</name>
<reference evidence="5" key="1">
    <citation type="submission" date="2018-12" db="EMBL/GenBank/DDBJ databases">
        <title>Genome sequence of Peanibacillus sp.</title>
        <authorList>
            <person name="Subramani G."/>
            <person name="Srinivasan S."/>
            <person name="Kim M.K."/>
        </authorList>
    </citation>
    <scope>NUCLEOTIDE SEQUENCE [LARGE SCALE GENOMIC DNA]</scope>
    <source>
        <strain evidence="5">18JY67-1</strain>
    </source>
</reference>
<dbReference type="EMBL" id="CP034437">
    <property type="protein sequence ID" value="AZN43191.1"/>
    <property type="molecule type" value="Genomic_DNA"/>
</dbReference>
<dbReference type="OrthoDB" id="2640165at2"/>
<dbReference type="Proteomes" id="UP000272528">
    <property type="component" value="Chromosome"/>
</dbReference>
<evidence type="ECO:0000256" key="2">
    <source>
        <dbReference type="SAM" id="Phobius"/>
    </source>
</evidence>
<organism evidence="4 5">
    <name type="scientific">Paenibacillus albus</name>
    <dbReference type="NCBI Taxonomy" id="2495582"/>
    <lineage>
        <taxon>Bacteria</taxon>
        <taxon>Bacillati</taxon>
        <taxon>Bacillota</taxon>
        <taxon>Bacilli</taxon>
        <taxon>Bacillales</taxon>
        <taxon>Paenibacillaceae</taxon>
        <taxon>Paenibacillus</taxon>
    </lineage>
</organism>
<feature type="domain" description="DUF4097" evidence="3">
    <location>
        <begin position="312"/>
        <end position="621"/>
    </location>
</feature>
<feature type="transmembrane region" description="Helical" evidence="2">
    <location>
        <begin position="250"/>
        <end position="269"/>
    </location>
</feature>
<evidence type="ECO:0000313" key="4">
    <source>
        <dbReference type="EMBL" id="AZN43191.1"/>
    </source>
</evidence>
<proteinExistence type="predicted"/>